<protein>
    <recommendedName>
        <fullName evidence="4">Membrane or secreted protein</fullName>
    </recommendedName>
</protein>
<feature type="chain" id="PRO_5028937446" description="Membrane or secreted protein" evidence="1">
    <location>
        <begin position="19"/>
        <end position="81"/>
    </location>
</feature>
<gene>
    <name evidence="2" type="ORF">HYG79_08500</name>
</gene>
<dbReference type="EMBL" id="CP058595">
    <property type="protein sequence ID" value="QLG45384.1"/>
    <property type="molecule type" value="Genomic_DNA"/>
</dbReference>
<evidence type="ECO:0000313" key="3">
    <source>
        <dbReference type="Proteomes" id="UP000509302"/>
    </source>
</evidence>
<evidence type="ECO:0000256" key="1">
    <source>
        <dbReference type="SAM" id="SignalP"/>
    </source>
</evidence>
<evidence type="ECO:0000313" key="2">
    <source>
        <dbReference type="EMBL" id="QLG45384.1"/>
    </source>
</evidence>
<keyword evidence="1" id="KW-0732">Signal</keyword>
<dbReference type="AlphaFoldDB" id="A0A7H9APP5"/>
<proteinExistence type="predicted"/>
<dbReference type="Proteomes" id="UP000509302">
    <property type="component" value="Chromosome"/>
</dbReference>
<sequence length="81" mass="8600">MKKAVLLFALALSFAACSKDDDKNNCESCTLQGEKIEICDNGDGTYTLNAGGESETFTEEDLDGLTPKQFTDALCALGALN</sequence>
<accession>A0A7H9APP5</accession>
<name>A0A7H9APP5_9FLAO</name>
<reference evidence="2 3" key="1">
    <citation type="journal article" date="2006" name="Int. J. Syst. Evol. Microbiol.">
        <title>Costertonia aggregata gen. nov., sp. nov., a mesophilic marine bacterium of the family Flavobacteriaceae, isolated from a mature biofilm.</title>
        <authorList>
            <person name="Kwon K.K."/>
            <person name="Lee Y.K."/>
            <person name="Lee H.K."/>
        </authorList>
    </citation>
    <scope>NUCLEOTIDE SEQUENCE [LARGE SCALE GENOMIC DNA]</scope>
    <source>
        <strain evidence="2 3">KCCM 42265</strain>
    </source>
</reference>
<feature type="signal peptide" evidence="1">
    <location>
        <begin position="1"/>
        <end position="18"/>
    </location>
</feature>
<dbReference type="KEGG" id="cagg:HYG79_08500"/>
<evidence type="ECO:0008006" key="4">
    <source>
        <dbReference type="Google" id="ProtNLM"/>
    </source>
</evidence>
<dbReference type="PROSITE" id="PS51257">
    <property type="entry name" value="PROKAR_LIPOPROTEIN"/>
    <property type="match status" value="1"/>
</dbReference>
<keyword evidence="3" id="KW-1185">Reference proteome</keyword>
<dbReference type="RefSeq" id="WP_179241673.1">
    <property type="nucleotide sequence ID" value="NZ_CP058595.1"/>
</dbReference>
<organism evidence="2 3">
    <name type="scientific">Costertonia aggregata</name>
    <dbReference type="NCBI Taxonomy" id="343403"/>
    <lineage>
        <taxon>Bacteria</taxon>
        <taxon>Pseudomonadati</taxon>
        <taxon>Bacteroidota</taxon>
        <taxon>Flavobacteriia</taxon>
        <taxon>Flavobacteriales</taxon>
        <taxon>Flavobacteriaceae</taxon>
        <taxon>Costertonia</taxon>
    </lineage>
</organism>